<dbReference type="eggNOG" id="COG3600">
    <property type="taxonomic scope" value="Bacteria"/>
</dbReference>
<dbReference type="DNASU" id="1491477"/>
<dbReference type="Pfam" id="PF13274">
    <property type="entry name" value="SocA_Panacea"/>
    <property type="match status" value="1"/>
</dbReference>
<sequence length="132" mass="15573">MQFLLKKFLKRNKYINYFLSQCNSEENGDLISNLKIQKLVYYAQGFSLAINNKPLFSEKIQAWTHGPVTPELYNKYKQYGNGALPTTDLDIDFDKFSNEEKDLLNDINDVYGQFSAWKLRNMTHEEKYIPTR</sequence>
<feature type="domain" description="Antitoxin SocA-like Panacea" evidence="1">
    <location>
        <begin position="36"/>
        <end position="127"/>
    </location>
</feature>
<evidence type="ECO:0000313" key="2">
    <source>
        <dbReference type="EMBL" id="AAP96392.1"/>
    </source>
</evidence>
<dbReference type="Proteomes" id="UP000001022">
    <property type="component" value="Chromosome"/>
</dbReference>
<accession>Q7VL67</accession>
<protein>
    <submittedName>
        <fullName evidence="2">Prophage ps3 protein01-like protein</fullName>
    </submittedName>
</protein>
<dbReference type="RefSeq" id="WP_010945424.1">
    <property type="nucleotide sequence ID" value="NC_002940.2"/>
</dbReference>
<evidence type="ECO:0000259" key="1">
    <source>
        <dbReference type="Pfam" id="PF13274"/>
    </source>
</evidence>
<dbReference type="AlphaFoldDB" id="Q7VL67"/>
<dbReference type="STRING" id="233412.HD_1614"/>
<gene>
    <name evidence="2" type="ordered locus">HD_1614</name>
</gene>
<dbReference type="HOGENOM" id="CLU_110683_0_0_6"/>
<dbReference type="InterPro" id="IPR025272">
    <property type="entry name" value="SocA_Panacea"/>
</dbReference>
<name>Q7VL67_HAEDU</name>
<keyword evidence="3" id="KW-1185">Reference proteome</keyword>
<proteinExistence type="predicted"/>
<organism evidence="2 3">
    <name type="scientific">Haemophilus ducreyi (strain 35000HP / ATCC 700724)</name>
    <dbReference type="NCBI Taxonomy" id="233412"/>
    <lineage>
        <taxon>Bacteria</taxon>
        <taxon>Pseudomonadati</taxon>
        <taxon>Pseudomonadota</taxon>
        <taxon>Gammaproteobacteria</taxon>
        <taxon>Pasteurellales</taxon>
        <taxon>Pasteurellaceae</taxon>
        <taxon>Haemophilus</taxon>
    </lineage>
</organism>
<evidence type="ECO:0000313" key="3">
    <source>
        <dbReference type="Proteomes" id="UP000001022"/>
    </source>
</evidence>
<reference evidence="3" key="1">
    <citation type="submission" date="2003-06" db="EMBL/GenBank/DDBJ databases">
        <title>The complete genome sequence of Haemophilus ducreyi.</title>
        <authorList>
            <person name="Munson R.S. Jr."/>
            <person name="Ray W.C."/>
            <person name="Mahairas G."/>
            <person name="Sabo P."/>
            <person name="Mungur R."/>
            <person name="Johnson L."/>
            <person name="Nguyen D."/>
            <person name="Wang J."/>
            <person name="Forst C."/>
            <person name="Hood L."/>
        </authorList>
    </citation>
    <scope>NUCLEOTIDE SEQUENCE [LARGE SCALE GENOMIC DNA]</scope>
    <source>
        <strain evidence="3">35000HP / ATCC 700724</strain>
    </source>
</reference>
<dbReference type="EMBL" id="AE017143">
    <property type="protein sequence ID" value="AAP96392.1"/>
    <property type="molecule type" value="Genomic_DNA"/>
</dbReference>
<dbReference type="KEGG" id="hdu:HD_1614"/>